<name>A0A6V8MWG4_9BACT</name>
<feature type="region of interest" description="Disordered" evidence="2">
    <location>
        <begin position="214"/>
        <end position="233"/>
    </location>
</feature>
<evidence type="ECO:0000256" key="1">
    <source>
        <dbReference type="ARBA" id="ARBA00022801"/>
    </source>
</evidence>
<dbReference type="InterPro" id="IPR012338">
    <property type="entry name" value="Beta-lactam/transpept-like"/>
</dbReference>
<evidence type="ECO:0000256" key="2">
    <source>
        <dbReference type="SAM" id="MobiDB-lite"/>
    </source>
</evidence>
<evidence type="ECO:0000259" key="3">
    <source>
        <dbReference type="Pfam" id="PF00144"/>
    </source>
</evidence>
<feature type="domain" description="Beta-lactamase-related" evidence="3">
    <location>
        <begin position="40"/>
        <end position="349"/>
    </location>
</feature>
<reference evidence="4" key="2">
    <citation type="journal article" date="2021" name="Int. J. Syst. Evol. Microbiol.">
        <title>Geomonas silvestris sp. nov., Geomonas paludis sp. nov. and Geomonas limicola sp. nov., isolated from terrestrial environments, and emended description of the genus Geomonas.</title>
        <authorList>
            <person name="Itoh H."/>
            <person name="Xu Z."/>
            <person name="Masuda Y."/>
            <person name="Ushijima N."/>
            <person name="Hayakawa C."/>
            <person name="Shiratori Y."/>
            <person name="Senoo K."/>
        </authorList>
    </citation>
    <scope>NUCLEOTIDE SEQUENCE</scope>
    <source>
        <strain evidence="4">Red736</strain>
    </source>
</reference>
<organism evidence="4 6">
    <name type="scientific">Geomonas paludis</name>
    <dbReference type="NCBI Taxonomy" id="2740185"/>
    <lineage>
        <taxon>Bacteria</taxon>
        <taxon>Pseudomonadati</taxon>
        <taxon>Thermodesulfobacteriota</taxon>
        <taxon>Desulfuromonadia</taxon>
        <taxon>Geobacterales</taxon>
        <taxon>Geobacteraceae</taxon>
        <taxon>Geomonas</taxon>
    </lineage>
</organism>
<dbReference type="RefSeq" id="WP_183347023.1">
    <property type="nucleotide sequence ID" value="NZ_BLXY01000003.1"/>
</dbReference>
<dbReference type="AlphaFoldDB" id="A0A6V8MWG4"/>
<proteinExistence type="predicted"/>
<dbReference type="Proteomes" id="UP000831485">
    <property type="component" value="Chromosome"/>
</dbReference>
<keyword evidence="7" id="KW-1185">Reference proteome</keyword>
<dbReference type="PANTHER" id="PTHR43283:SF11">
    <property type="entry name" value="BETA-LACTAMASE-RELATED DOMAIN-CONTAINING PROTEIN"/>
    <property type="match status" value="1"/>
</dbReference>
<dbReference type="GO" id="GO:0016787">
    <property type="term" value="F:hydrolase activity"/>
    <property type="evidence" value="ECO:0007669"/>
    <property type="project" value="UniProtKB-KW"/>
</dbReference>
<keyword evidence="1" id="KW-0378">Hydrolase</keyword>
<dbReference type="EMBL" id="BLXY01000003">
    <property type="protein sequence ID" value="GFO64184.1"/>
    <property type="molecule type" value="Genomic_DNA"/>
</dbReference>
<reference evidence="6" key="1">
    <citation type="submission" date="2020-06" db="EMBL/GenBank/DDBJ databases">
        <title>Draft genomic sequecing of Geomonas sp. Red736.</title>
        <authorList>
            <person name="Itoh H."/>
            <person name="Xu Z.X."/>
            <person name="Ushijima N."/>
            <person name="Masuda Y."/>
            <person name="Shiratori Y."/>
            <person name="Senoo K."/>
        </authorList>
    </citation>
    <scope>NUCLEOTIDE SEQUENCE [LARGE SCALE GENOMIC DNA]</scope>
    <source>
        <strain evidence="6">Red736</strain>
    </source>
</reference>
<dbReference type="Pfam" id="PF00144">
    <property type="entry name" value="Beta-lactamase"/>
    <property type="match status" value="1"/>
</dbReference>
<dbReference type="EMBL" id="CP096574">
    <property type="protein sequence ID" value="UPU34207.1"/>
    <property type="molecule type" value="Genomic_DNA"/>
</dbReference>
<evidence type="ECO:0000313" key="5">
    <source>
        <dbReference type="EMBL" id="UPU34207.1"/>
    </source>
</evidence>
<dbReference type="SUPFAM" id="SSF56601">
    <property type="entry name" value="beta-lactamase/transpeptidase-like"/>
    <property type="match status" value="1"/>
</dbReference>
<dbReference type="InterPro" id="IPR001466">
    <property type="entry name" value="Beta-lactam-related"/>
</dbReference>
<reference evidence="5" key="3">
    <citation type="submission" date="2022-04" db="EMBL/GenBank/DDBJ databases">
        <authorList>
            <person name="Liu G."/>
        </authorList>
    </citation>
    <scope>NUCLEOTIDE SEQUENCE</scope>
    <source>
        <strain evidence="5">RG22</strain>
    </source>
</reference>
<dbReference type="InterPro" id="IPR050789">
    <property type="entry name" value="Diverse_Enzym_Activities"/>
</dbReference>
<evidence type="ECO:0000313" key="6">
    <source>
        <dbReference type="Proteomes" id="UP000568888"/>
    </source>
</evidence>
<gene>
    <name evidence="4" type="ORF">GMPD_21030</name>
    <name evidence="5" type="ORF">M1B72_12175</name>
</gene>
<sequence length="465" mass="50112">MRVILLILLLFPLVSPIKARAMVDPASSETISTANLDLLLERAMSENLIAGGVVVVGNHEGIIATAARGQVSGSAGAPAITDRTLFDVASLTKVIATTPAVIKLLDEGRISLTDTLSRWYPELAGTDKGNITILHLMTHTSGLSDVMVGQGGSIEGLVRKIATQRFRGAGTGFEYADINFILLGELVHRVTGERLDKFCREQIYEPLGTRETSFLPSRDGNEIAPTSGTQGGVVQDENARRLGGVAGHAGLFSSAYDLARYARLILGRGTLDGTRILSEQAVTQMTTPYACNNGRIKRALGWDVASPFSAPKGSYFSEASFGHTGYSGSSIWIDPQQDMFVIMLTRRVDYRNVHNFNQLRRNVSTYAAADLKGIAGELPPPAEEQRIKAQVITAAATQIGGRSVQRFASLKLRHDRHAAKCSVKPGRRTLQARAGHRGAKITKVAKNDAGKLRSAAKKHRSLSRS</sequence>
<protein>
    <submittedName>
        <fullName evidence="5">Beta-lactamase family protein</fullName>
    </submittedName>
</protein>
<accession>A0A6V8MWG4</accession>
<dbReference type="Gene3D" id="3.40.710.10">
    <property type="entry name" value="DD-peptidase/beta-lactamase superfamily"/>
    <property type="match status" value="1"/>
</dbReference>
<dbReference type="Proteomes" id="UP000568888">
    <property type="component" value="Unassembled WGS sequence"/>
</dbReference>
<evidence type="ECO:0000313" key="4">
    <source>
        <dbReference type="EMBL" id="GFO64184.1"/>
    </source>
</evidence>
<dbReference type="PANTHER" id="PTHR43283">
    <property type="entry name" value="BETA-LACTAMASE-RELATED"/>
    <property type="match status" value="1"/>
</dbReference>
<evidence type="ECO:0000313" key="7">
    <source>
        <dbReference type="Proteomes" id="UP000831485"/>
    </source>
</evidence>